<evidence type="ECO:0000256" key="1">
    <source>
        <dbReference type="ARBA" id="ARBA00006484"/>
    </source>
</evidence>
<dbReference type="CDD" id="cd05369">
    <property type="entry name" value="TER_DECR_SDR_a"/>
    <property type="match status" value="1"/>
</dbReference>
<dbReference type="InterPro" id="IPR002347">
    <property type="entry name" value="SDR_fam"/>
</dbReference>
<feature type="region of interest" description="Disordered" evidence="4">
    <location>
        <begin position="180"/>
        <end position="203"/>
    </location>
</feature>
<dbReference type="FunFam" id="3.40.50.720:FF:000084">
    <property type="entry name" value="Short-chain dehydrogenase reductase"/>
    <property type="match status" value="1"/>
</dbReference>
<dbReference type="EMBL" id="CP066167">
    <property type="protein sequence ID" value="QQD19144.1"/>
    <property type="molecule type" value="Genomic_DNA"/>
</dbReference>
<comment type="similarity">
    <text evidence="1">Belongs to the short-chain dehydrogenases/reductases (SDR) family.</text>
</comment>
<dbReference type="GO" id="GO:0008670">
    <property type="term" value="F:2,4-dienoyl-CoA reductase (NADPH) activity"/>
    <property type="evidence" value="ECO:0007669"/>
    <property type="project" value="InterPro"/>
</dbReference>
<evidence type="ECO:0000256" key="3">
    <source>
        <dbReference type="ARBA" id="ARBA00023002"/>
    </source>
</evidence>
<keyword evidence="2" id="KW-0521">NADP</keyword>
<keyword evidence="6" id="KW-1185">Reference proteome</keyword>
<accession>A0A7T4R2N4</accession>
<dbReference type="PANTHER" id="PTHR43296:SF2">
    <property type="entry name" value="PEROXISOMAL 2,4-DIENOYL-COA REDUCTASE [(3E)-ENOYL-COA-PRODUCING]"/>
    <property type="match status" value="1"/>
</dbReference>
<dbReference type="PRINTS" id="PR00081">
    <property type="entry name" value="GDHRDH"/>
</dbReference>
<sequence length="259" mass="26987">MKFTDHVVLVAGGTTGINFAVAKAFAVEGAKVCVLSRSQTNVDTALEELTRVSASVMGRAADVRDTIQVSEAVAQVVSAWGDIDILVSGAAGNFVSPLSAMSSNGFKTVVDIDLLGSFNVMGAVYPHLKKPGASIVNISAPQSQLPTPAQAHVCAAKAGIDQLTRTAAMEWGPEGIRVNAISPGPIDDTEGMKRLGPTEESRKKWEQSVPLRRYGSKDEIADAAKWLCSPQASYISGVILPVDGGWSLGGSSAMTTALS</sequence>
<protein>
    <submittedName>
        <fullName evidence="5">SDR family oxidoreductase</fullName>
    </submittedName>
</protein>
<gene>
    <name evidence="5" type="ORF">I6N98_04625</name>
</gene>
<organism evidence="5 6">
    <name type="scientific">Spongiibacter nanhainus</name>
    <dbReference type="NCBI Taxonomy" id="2794344"/>
    <lineage>
        <taxon>Bacteria</taxon>
        <taxon>Pseudomonadati</taxon>
        <taxon>Pseudomonadota</taxon>
        <taxon>Gammaproteobacteria</taxon>
        <taxon>Cellvibrionales</taxon>
        <taxon>Spongiibacteraceae</taxon>
        <taxon>Spongiibacter</taxon>
    </lineage>
</organism>
<dbReference type="Gene3D" id="3.40.50.720">
    <property type="entry name" value="NAD(P)-binding Rossmann-like Domain"/>
    <property type="match status" value="1"/>
</dbReference>
<dbReference type="PANTHER" id="PTHR43296">
    <property type="entry name" value="PEROXISOMAL 2,4-DIENOYL-COA REDUCTASE"/>
    <property type="match status" value="1"/>
</dbReference>
<evidence type="ECO:0000256" key="2">
    <source>
        <dbReference type="ARBA" id="ARBA00022857"/>
    </source>
</evidence>
<dbReference type="RefSeq" id="WP_198570629.1">
    <property type="nucleotide sequence ID" value="NZ_CP066167.1"/>
</dbReference>
<dbReference type="GO" id="GO:0009062">
    <property type="term" value="P:fatty acid catabolic process"/>
    <property type="evidence" value="ECO:0007669"/>
    <property type="project" value="InterPro"/>
</dbReference>
<dbReference type="AlphaFoldDB" id="A0A7T4R2N4"/>
<dbReference type="SUPFAM" id="SSF51735">
    <property type="entry name" value="NAD(P)-binding Rossmann-fold domains"/>
    <property type="match status" value="1"/>
</dbReference>
<dbReference type="Proteomes" id="UP000596063">
    <property type="component" value="Chromosome"/>
</dbReference>
<dbReference type="KEGG" id="snan:I6N98_04625"/>
<proteinExistence type="inferred from homology"/>
<name>A0A7T4R2N4_9GAMM</name>
<feature type="compositionally biased region" description="Basic and acidic residues" evidence="4">
    <location>
        <begin position="190"/>
        <end position="203"/>
    </location>
</feature>
<dbReference type="InterPro" id="IPR036291">
    <property type="entry name" value="NAD(P)-bd_dom_sf"/>
</dbReference>
<dbReference type="InterPro" id="IPR045017">
    <property type="entry name" value="DECR2-like"/>
</dbReference>
<dbReference type="Pfam" id="PF13561">
    <property type="entry name" value="adh_short_C2"/>
    <property type="match status" value="1"/>
</dbReference>
<reference evidence="5 6" key="1">
    <citation type="submission" date="2020-12" db="EMBL/GenBank/DDBJ databases">
        <authorList>
            <person name="Shan Y."/>
        </authorList>
    </citation>
    <scope>NUCLEOTIDE SEQUENCE [LARGE SCALE GENOMIC DNA]</scope>
    <source>
        <strain evidence="6">csc3.9</strain>
    </source>
</reference>
<evidence type="ECO:0000256" key="4">
    <source>
        <dbReference type="SAM" id="MobiDB-lite"/>
    </source>
</evidence>
<evidence type="ECO:0000313" key="6">
    <source>
        <dbReference type="Proteomes" id="UP000596063"/>
    </source>
</evidence>
<dbReference type="NCBIfam" id="NF005752">
    <property type="entry name" value="PRK07576.1"/>
    <property type="match status" value="1"/>
</dbReference>
<keyword evidence="3" id="KW-0560">Oxidoreductase</keyword>
<evidence type="ECO:0000313" key="5">
    <source>
        <dbReference type="EMBL" id="QQD19144.1"/>
    </source>
</evidence>